<sequence length="72" mass="8082">MNPFSLLPRSSYSTLTVAPLCHLAVASAYHQRSDLRSTFRSFLSLCWHTNCTVRNATNRNHATKCGDEIAKL</sequence>
<evidence type="ECO:0000313" key="1">
    <source>
        <dbReference type="EMBL" id="MBW63479.1"/>
    </source>
</evidence>
<dbReference type="EMBL" id="GGFJ01014338">
    <property type="protein sequence ID" value="MBW63479.1"/>
    <property type="molecule type" value="Transcribed_RNA"/>
</dbReference>
<proteinExistence type="predicted"/>
<name>A0A2M4CDY7_9DIPT</name>
<protein>
    <submittedName>
        <fullName evidence="1">Putative secreted protein</fullName>
    </submittedName>
</protein>
<reference evidence="1" key="1">
    <citation type="submission" date="2018-01" db="EMBL/GenBank/DDBJ databases">
        <title>An insight into the sialome of Amazonian anophelines.</title>
        <authorList>
            <person name="Ribeiro J.M."/>
            <person name="Scarpassa V."/>
            <person name="Calvo E."/>
        </authorList>
    </citation>
    <scope>NUCLEOTIDE SEQUENCE</scope>
    <source>
        <tissue evidence="1">Salivary glands</tissue>
    </source>
</reference>
<accession>A0A2M4CDY7</accession>
<dbReference type="AlphaFoldDB" id="A0A2M4CDY7"/>
<organism evidence="1">
    <name type="scientific">Anopheles marajoara</name>
    <dbReference type="NCBI Taxonomy" id="58244"/>
    <lineage>
        <taxon>Eukaryota</taxon>
        <taxon>Metazoa</taxon>
        <taxon>Ecdysozoa</taxon>
        <taxon>Arthropoda</taxon>
        <taxon>Hexapoda</taxon>
        <taxon>Insecta</taxon>
        <taxon>Pterygota</taxon>
        <taxon>Neoptera</taxon>
        <taxon>Endopterygota</taxon>
        <taxon>Diptera</taxon>
        <taxon>Nematocera</taxon>
        <taxon>Culicoidea</taxon>
        <taxon>Culicidae</taxon>
        <taxon>Anophelinae</taxon>
        <taxon>Anopheles</taxon>
    </lineage>
</organism>